<name>A0A0R1W693_9LACO</name>
<evidence type="ECO:0000256" key="7">
    <source>
        <dbReference type="NCBIfam" id="TIGR01068"/>
    </source>
</evidence>
<evidence type="ECO:0000256" key="4">
    <source>
        <dbReference type="ARBA" id="ARBA00022982"/>
    </source>
</evidence>
<evidence type="ECO:0000313" key="12">
    <source>
        <dbReference type="EMBL" id="KRM12994.1"/>
    </source>
</evidence>
<dbReference type="Proteomes" id="UP000051820">
    <property type="component" value="Unassembled WGS sequence"/>
</dbReference>
<dbReference type="PRINTS" id="PR00421">
    <property type="entry name" value="THIOREDOXIN"/>
</dbReference>
<dbReference type="STRING" id="1423807.FD16_GL001680"/>
<dbReference type="InterPro" id="IPR017937">
    <property type="entry name" value="Thioredoxin_CS"/>
</dbReference>
<evidence type="ECO:0000256" key="9">
    <source>
        <dbReference type="PIRSR" id="PIRSR000077-1"/>
    </source>
</evidence>
<dbReference type="GO" id="GO:0015035">
    <property type="term" value="F:protein-disulfide reductase activity"/>
    <property type="evidence" value="ECO:0007669"/>
    <property type="project" value="UniProtKB-UniRule"/>
</dbReference>
<evidence type="ECO:0000256" key="1">
    <source>
        <dbReference type="ARBA" id="ARBA00008987"/>
    </source>
</evidence>
<feature type="site" description="Contributes to redox potential value" evidence="9">
    <location>
        <position position="29"/>
    </location>
</feature>
<keyword evidence="6 10" id="KW-0676">Redox-active center</keyword>
<evidence type="ECO:0000256" key="2">
    <source>
        <dbReference type="ARBA" id="ARBA00020570"/>
    </source>
</evidence>
<dbReference type="OrthoDB" id="9790390at2"/>
<dbReference type="PATRIC" id="fig|1423807.3.peg.1721"/>
<sequence length="107" mass="12266">MAQIANKKNFDDLTTGKLTIVDFWAPWCAPCKMMEPVLDQLEEEFNDQVNFVKMNVDEGQDIAERYKVMSIPSLVVFKDGTAKEKLTGLFSKDKLARYVEKKINESV</sequence>
<dbReference type="RefSeq" id="WP_010621495.1">
    <property type="nucleotide sequence ID" value="NZ_AZGF01000004.1"/>
</dbReference>
<evidence type="ECO:0000256" key="8">
    <source>
        <dbReference type="PIRNR" id="PIRNR000077"/>
    </source>
</evidence>
<feature type="domain" description="Thioredoxin" evidence="11">
    <location>
        <begin position="1"/>
        <end position="104"/>
    </location>
</feature>
<evidence type="ECO:0000256" key="6">
    <source>
        <dbReference type="ARBA" id="ARBA00023284"/>
    </source>
</evidence>
<dbReference type="InterPro" id="IPR036249">
    <property type="entry name" value="Thioredoxin-like_sf"/>
</dbReference>
<dbReference type="GO" id="GO:0005737">
    <property type="term" value="C:cytoplasm"/>
    <property type="evidence" value="ECO:0007669"/>
    <property type="project" value="TreeGrafter"/>
</dbReference>
<dbReference type="PANTHER" id="PTHR45663">
    <property type="entry name" value="GEO12009P1"/>
    <property type="match status" value="1"/>
</dbReference>
<evidence type="ECO:0000259" key="11">
    <source>
        <dbReference type="PROSITE" id="PS51352"/>
    </source>
</evidence>
<dbReference type="InterPro" id="IPR013766">
    <property type="entry name" value="Thioredoxin_domain"/>
</dbReference>
<proteinExistence type="inferred from homology"/>
<comment type="similarity">
    <text evidence="1 8">Belongs to the thioredoxin family.</text>
</comment>
<dbReference type="CDD" id="cd02947">
    <property type="entry name" value="TRX_family"/>
    <property type="match status" value="1"/>
</dbReference>
<keyword evidence="5 10" id="KW-1015">Disulfide bond</keyword>
<keyword evidence="4" id="KW-0249">Electron transport</keyword>
<evidence type="ECO:0000256" key="3">
    <source>
        <dbReference type="ARBA" id="ARBA00022448"/>
    </source>
</evidence>
<evidence type="ECO:0000256" key="5">
    <source>
        <dbReference type="ARBA" id="ARBA00023157"/>
    </source>
</evidence>
<accession>A0A0R1W693</accession>
<evidence type="ECO:0000313" key="13">
    <source>
        <dbReference type="Proteomes" id="UP000051820"/>
    </source>
</evidence>
<dbReference type="NCBIfam" id="TIGR01068">
    <property type="entry name" value="thioredoxin"/>
    <property type="match status" value="1"/>
</dbReference>
<dbReference type="PANTHER" id="PTHR45663:SF11">
    <property type="entry name" value="GEO12009P1"/>
    <property type="match status" value="1"/>
</dbReference>
<keyword evidence="3" id="KW-0813">Transport</keyword>
<dbReference type="FunFam" id="3.40.30.10:FF:000001">
    <property type="entry name" value="Thioredoxin"/>
    <property type="match status" value="1"/>
</dbReference>
<dbReference type="EMBL" id="AZGF01000004">
    <property type="protein sequence ID" value="KRM12994.1"/>
    <property type="molecule type" value="Genomic_DNA"/>
</dbReference>
<feature type="active site" description="Nucleophile" evidence="9">
    <location>
        <position position="31"/>
    </location>
</feature>
<dbReference type="PIRSF" id="PIRSF000077">
    <property type="entry name" value="Thioredoxin"/>
    <property type="match status" value="1"/>
</dbReference>
<dbReference type="SUPFAM" id="SSF52833">
    <property type="entry name" value="Thioredoxin-like"/>
    <property type="match status" value="1"/>
</dbReference>
<feature type="disulfide bond" description="Redox-active" evidence="10">
    <location>
        <begin position="28"/>
        <end position="31"/>
    </location>
</feature>
<organism evidence="12 13">
    <name type="scientific">Paucilactobacillus suebicus DSM 5007 = KCTC 3549</name>
    <dbReference type="NCBI Taxonomy" id="1423807"/>
    <lineage>
        <taxon>Bacteria</taxon>
        <taxon>Bacillati</taxon>
        <taxon>Bacillota</taxon>
        <taxon>Bacilli</taxon>
        <taxon>Lactobacillales</taxon>
        <taxon>Lactobacillaceae</taxon>
        <taxon>Paucilactobacillus</taxon>
    </lineage>
</organism>
<feature type="site" description="Deprotonates C-terminal active site Cys" evidence="9">
    <location>
        <position position="22"/>
    </location>
</feature>
<dbReference type="Gene3D" id="3.40.30.10">
    <property type="entry name" value="Glutaredoxin"/>
    <property type="match status" value="1"/>
</dbReference>
<keyword evidence="13" id="KW-1185">Reference proteome</keyword>
<dbReference type="Pfam" id="PF00085">
    <property type="entry name" value="Thioredoxin"/>
    <property type="match status" value="1"/>
</dbReference>
<feature type="active site" description="Nucleophile" evidence="9">
    <location>
        <position position="28"/>
    </location>
</feature>
<evidence type="ECO:0000256" key="10">
    <source>
        <dbReference type="PIRSR" id="PIRSR000077-4"/>
    </source>
</evidence>
<dbReference type="PROSITE" id="PS00194">
    <property type="entry name" value="THIOREDOXIN_1"/>
    <property type="match status" value="1"/>
</dbReference>
<gene>
    <name evidence="12" type="ORF">FD16_GL001680</name>
</gene>
<feature type="site" description="Contributes to redox potential value" evidence="9">
    <location>
        <position position="30"/>
    </location>
</feature>
<dbReference type="eggNOG" id="COG3118">
    <property type="taxonomic scope" value="Bacteria"/>
</dbReference>
<comment type="caution">
    <text evidence="12">The sequence shown here is derived from an EMBL/GenBank/DDBJ whole genome shotgun (WGS) entry which is preliminary data.</text>
</comment>
<protein>
    <recommendedName>
        <fullName evidence="2 7">Thioredoxin</fullName>
    </recommendedName>
</protein>
<dbReference type="InterPro" id="IPR005746">
    <property type="entry name" value="Thioredoxin"/>
</dbReference>
<reference evidence="12 13" key="1">
    <citation type="journal article" date="2015" name="Genome Announc.">
        <title>Expanding the biotechnology potential of lactobacilli through comparative genomics of 213 strains and associated genera.</title>
        <authorList>
            <person name="Sun Z."/>
            <person name="Harris H.M."/>
            <person name="McCann A."/>
            <person name="Guo C."/>
            <person name="Argimon S."/>
            <person name="Zhang W."/>
            <person name="Yang X."/>
            <person name="Jeffery I.B."/>
            <person name="Cooney J.C."/>
            <person name="Kagawa T.F."/>
            <person name="Liu W."/>
            <person name="Song Y."/>
            <person name="Salvetti E."/>
            <person name="Wrobel A."/>
            <person name="Rasinkangas P."/>
            <person name="Parkhill J."/>
            <person name="Rea M.C."/>
            <person name="O'Sullivan O."/>
            <person name="Ritari J."/>
            <person name="Douillard F.P."/>
            <person name="Paul Ross R."/>
            <person name="Yang R."/>
            <person name="Briner A.E."/>
            <person name="Felis G.E."/>
            <person name="de Vos W.M."/>
            <person name="Barrangou R."/>
            <person name="Klaenhammer T.R."/>
            <person name="Caufield P.W."/>
            <person name="Cui Y."/>
            <person name="Zhang H."/>
            <person name="O'Toole P.W."/>
        </authorList>
    </citation>
    <scope>NUCLEOTIDE SEQUENCE [LARGE SCALE GENOMIC DNA]</scope>
    <source>
        <strain evidence="12 13">DSM 5007</strain>
    </source>
</reference>
<dbReference type="AlphaFoldDB" id="A0A0R1W693"/>
<dbReference type="PROSITE" id="PS51352">
    <property type="entry name" value="THIOREDOXIN_2"/>
    <property type="match status" value="1"/>
</dbReference>